<dbReference type="RefSeq" id="XP_043035754.1">
    <property type="nucleotide sequence ID" value="XM_043184424.1"/>
</dbReference>
<evidence type="ECO:0000313" key="1">
    <source>
        <dbReference type="EMBL" id="KAG7442254.1"/>
    </source>
</evidence>
<proteinExistence type="predicted"/>
<gene>
    <name evidence="1" type="ORF">BT62DRAFT_922688</name>
</gene>
<reference evidence="1" key="1">
    <citation type="submission" date="2020-11" db="EMBL/GenBank/DDBJ databases">
        <title>Adaptations for nitrogen fixation in a non-lichenized fungal sporocarp promotes dispersal by wood-feeding termites.</title>
        <authorList>
            <consortium name="DOE Joint Genome Institute"/>
            <person name="Koch R.A."/>
            <person name="Yoon G."/>
            <person name="Arayal U."/>
            <person name="Lail K."/>
            <person name="Amirebrahimi M."/>
            <person name="Labutti K."/>
            <person name="Lipzen A."/>
            <person name="Riley R."/>
            <person name="Barry K."/>
            <person name="Henrissat B."/>
            <person name="Grigoriev I.V."/>
            <person name="Herr J.R."/>
            <person name="Aime M.C."/>
        </authorList>
    </citation>
    <scope>NUCLEOTIDE SEQUENCE</scope>
    <source>
        <strain evidence="1">MCA 3950</strain>
    </source>
</reference>
<dbReference type="AlphaFoldDB" id="A0A9P7VK92"/>
<dbReference type="EMBL" id="MU250552">
    <property type="protein sequence ID" value="KAG7442254.1"/>
    <property type="molecule type" value="Genomic_DNA"/>
</dbReference>
<name>A0A9P7VK92_9AGAR</name>
<keyword evidence="2" id="KW-1185">Reference proteome</keyword>
<organism evidence="1 2">
    <name type="scientific">Guyanagaster necrorhizus</name>
    <dbReference type="NCBI Taxonomy" id="856835"/>
    <lineage>
        <taxon>Eukaryota</taxon>
        <taxon>Fungi</taxon>
        <taxon>Dikarya</taxon>
        <taxon>Basidiomycota</taxon>
        <taxon>Agaricomycotina</taxon>
        <taxon>Agaricomycetes</taxon>
        <taxon>Agaricomycetidae</taxon>
        <taxon>Agaricales</taxon>
        <taxon>Marasmiineae</taxon>
        <taxon>Physalacriaceae</taxon>
        <taxon>Guyanagaster</taxon>
    </lineage>
</organism>
<protein>
    <submittedName>
        <fullName evidence="1">Uncharacterized protein</fullName>
    </submittedName>
</protein>
<evidence type="ECO:0000313" key="2">
    <source>
        <dbReference type="Proteomes" id="UP000812287"/>
    </source>
</evidence>
<dbReference type="GeneID" id="66106721"/>
<dbReference type="Proteomes" id="UP000812287">
    <property type="component" value="Unassembled WGS sequence"/>
</dbReference>
<sequence>MPNPFNLNNMFYDSCLNNSGQFRNQSQISSTSTLVSSITYIFGKLKVKGIVVSDSFYLTDHYSAAYKDFFSMCSGTLCIYKSGSVRPEWEKTLFCPLLMWISMKHKTLPFDAVVAATDDIKLILSLASFSDIEVDFCKLEVTNSIAGSKLLSFNLLLDLMSEFHKPFMLMLGLSIVPPKMLHYKGTSALYFCLSNNDECVVFLTAAYITHPPAVYTYTGMSHLHPRQLGEFVKGKNAVVINLCKYTQYEVEKATRMINDLNKLHDEITKCRTNLNLCIISFILHAEPIVVISRPTEFTHDWAFIQIYHKKIDWSTFSKNNIYISGNLSPSDFGKFLFLQLKDQAGYEYLDDRLLQASGIMKDNEIHQLQHLNIHSEKAFLVVKNSLTIGTIISCANRLESFTYSYAIYSTKYISIEVAILSYTDNGKLCGPFSALRDLF</sequence>
<accession>A0A9P7VK92</accession>
<dbReference type="OrthoDB" id="5424209at2759"/>
<comment type="caution">
    <text evidence="1">The sequence shown here is derived from an EMBL/GenBank/DDBJ whole genome shotgun (WGS) entry which is preliminary data.</text>
</comment>